<gene>
    <name evidence="9" type="ORF">PFL1_06124</name>
</gene>
<evidence type="ECO:0000313" key="9">
    <source>
        <dbReference type="EMBL" id="EPQ26188.1"/>
    </source>
</evidence>
<dbReference type="Pfam" id="PF07519">
    <property type="entry name" value="Tannase"/>
    <property type="match status" value="1"/>
</dbReference>
<evidence type="ECO:0000313" key="10">
    <source>
        <dbReference type="Proteomes" id="UP000053664"/>
    </source>
</evidence>
<evidence type="ECO:0000256" key="1">
    <source>
        <dbReference type="ARBA" id="ARBA00006249"/>
    </source>
</evidence>
<dbReference type="OrthoDB" id="3039123at2759"/>
<dbReference type="InterPro" id="IPR029058">
    <property type="entry name" value="AB_hydrolase_fold"/>
</dbReference>
<sequence length="528" mass="57613">MRFATAVTLPAAALLASGAAVYASPTSQSPTSCDKLQPPKIPGVKYQSVQRIQHTDAPFPNPLTGGTVPLSYCEVIVTLSHAGGNDNVIVKTWLPNADKWNGRFQGTGGGGYRAGYLDIALAPAVARGYAAVSTDAGVGLSDTGDFILKPNSTRIDKTLLENFSKRSLHEMTVMGKDLTRQFYGKKHFYSYWNGCSTGGRQGYMEAQNYPEDYEGLLAAAPAINWARFVPAGYVVDLYRQKIGYNKPACELAEITKRAVDACDGLDGFKDGIVAATSECHFDASTLVGQPFTCSTTGESLTFSKEGADIANLAWHGFEENGKRVWYGANVGTNLTQVSGIDTTFTHYSDAWLRLAVEQNRAFNLTTLDAHGLYKAVKESVKRYDDLIGTADPDLRKAYKHGAKILTWQGLQDQAVLPTGVIDYYTRVKQKLGGKVNIDDFYRVFFAPGVQHCQGGTGPLPDDPLAALVDWVEKGKAPDRLPATTQDSRKLQQPLCKYPKLPRYTANGDLECRDTAFAQNFTPLDPLRR</sequence>
<feature type="signal peptide" evidence="8">
    <location>
        <begin position="1"/>
        <end position="23"/>
    </location>
</feature>
<name>A0A061H1H3_9BASI</name>
<keyword evidence="6" id="KW-0106">Calcium</keyword>
<keyword evidence="4 8" id="KW-0732">Signal</keyword>
<keyword evidence="3" id="KW-0479">Metal-binding</keyword>
<evidence type="ECO:0000256" key="6">
    <source>
        <dbReference type="ARBA" id="ARBA00022837"/>
    </source>
</evidence>
<dbReference type="InterPro" id="IPR011118">
    <property type="entry name" value="Tannase/feruloyl_esterase"/>
</dbReference>
<protein>
    <recommendedName>
        <fullName evidence="8">Carboxylic ester hydrolase</fullName>
        <ecNumber evidence="8">3.1.1.-</ecNumber>
    </recommendedName>
</protein>
<reference evidence="9 10" key="1">
    <citation type="journal article" date="2013" name="Plant Cell">
        <title>The transition from a phytopathogenic smut ancestor to an anamorphic biocontrol agent deciphered by comparative whole-genome analysis.</title>
        <authorList>
            <person name="Lefebvre F."/>
            <person name="Joly D.L."/>
            <person name="Labbe C."/>
            <person name="Teichmann B."/>
            <person name="Linning R."/>
            <person name="Belzile F."/>
            <person name="Bakkeren G."/>
            <person name="Belanger R.R."/>
        </authorList>
    </citation>
    <scope>NUCLEOTIDE SEQUENCE [LARGE SCALE GENOMIC DNA]</scope>
    <source>
        <strain evidence="9 10">PF-1</strain>
    </source>
</reference>
<dbReference type="RefSeq" id="XP_007881855.1">
    <property type="nucleotide sequence ID" value="XM_007883664.1"/>
</dbReference>
<dbReference type="GO" id="GO:0030600">
    <property type="term" value="F:feruloyl esterase activity"/>
    <property type="evidence" value="ECO:0007669"/>
    <property type="project" value="UniProtKB-ARBA"/>
</dbReference>
<evidence type="ECO:0000256" key="4">
    <source>
        <dbReference type="ARBA" id="ARBA00022729"/>
    </source>
</evidence>
<keyword evidence="5 8" id="KW-0378">Hydrolase</keyword>
<evidence type="ECO:0000256" key="2">
    <source>
        <dbReference type="ARBA" id="ARBA00022487"/>
    </source>
</evidence>
<evidence type="ECO:0000256" key="3">
    <source>
        <dbReference type="ARBA" id="ARBA00022723"/>
    </source>
</evidence>
<accession>A0A061H1H3</accession>
<dbReference type="EMBL" id="KE361646">
    <property type="protein sequence ID" value="EPQ26188.1"/>
    <property type="molecule type" value="Genomic_DNA"/>
</dbReference>
<dbReference type="Proteomes" id="UP000053664">
    <property type="component" value="Unassembled WGS sequence"/>
</dbReference>
<evidence type="ECO:0000256" key="8">
    <source>
        <dbReference type="RuleBase" id="RU361238"/>
    </source>
</evidence>
<keyword evidence="2" id="KW-0719">Serine esterase</keyword>
<proteinExistence type="inferred from homology"/>
<dbReference type="PANTHER" id="PTHR33938:SF8">
    <property type="entry name" value="CARBOXYLIC ESTER HYDROLASE"/>
    <property type="match status" value="1"/>
</dbReference>
<keyword evidence="7" id="KW-1015">Disulfide bond</keyword>
<dbReference type="PANTHER" id="PTHR33938">
    <property type="entry name" value="FERULOYL ESTERASE B-RELATED"/>
    <property type="match status" value="1"/>
</dbReference>
<dbReference type="SUPFAM" id="SSF53474">
    <property type="entry name" value="alpha/beta-Hydrolases"/>
    <property type="match status" value="1"/>
</dbReference>
<dbReference type="GO" id="GO:0046872">
    <property type="term" value="F:metal ion binding"/>
    <property type="evidence" value="ECO:0007669"/>
    <property type="project" value="UniProtKB-KW"/>
</dbReference>
<comment type="similarity">
    <text evidence="1 8">Belongs to the tannase family.</text>
</comment>
<dbReference type="AlphaFoldDB" id="A0A061H1H3"/>
<dbReference type="EC" id="3.1.1.-" evidence="8"/>
<organism evidence="9 10">
    <name type="scientific">Pseudozyma flocculosa PF-1</name>
    <dbReference type="NCBI Taxonomy" id="1277687"/>
    <lineage>
        <taxon>Eukaryota</taxon>
        <taxon>Fungi</taxon>
        <taxon>Dikarya</taxon>
        <taxon>Basidiomycota</taxon>
        <taxon>Ustilaginomycotina</taxon>
        <taxon>Ustilaginomycetes</taxon>
        <taxon>Ustilaginales</taxon>
        <taxon>Ustilaginaceae</taxon>
        <taxon>Pseudozyma</taxon>
    </lineage>
</organism>
<dbReference type="eggNOG" id="ENOG502QPXZ">
    <property type="taxonomic scope" value="Eukaryota"/>
</dbReference>
<evidence type="ECO:0000256" key="7">
    <source>
        <dbReference type="ARBA" id="ARBA00023157"/>
    </source>
</evidence>
<feature type="chain" id="PRO_5005102760" description="Carboxylic ester hydrolase" evidence="8">
    <location>
        <begin position="24"/>
        <end position="528"/>
    </location>
</feature>
<dbReference type="HOGENOM" id="CLU_014819_3_2_1"/>
<evidence type="ECO:0000256" key="5">
    <source>
        <dbReference type="ARBA" id="ARBA00022801"/>
    </source>
</evidence>
<dbReference type="GeneID" id="19320204"/>
<dbReference type="KEGG" id="pfp:PFL1_06124"/>